<evidence type="ECO:0000313" key="4">
    <source>
        <dbReference type="Proteomes" id="UP000298787"/>
    </source>
</evidence>
<protein>
    <submittedName>
        <fullName evidence="3">Uncharacterized protein</fullName>
    </submittedName>
</protein>
<sequence>MRRKVLIIVVLRILTHNESKVNFHCQPYRPCEPGKQVKAGKDGKIGHVDPSQTPGREKWEQACARDDQSNTTDPASDSRRALKVQFEVSVELHLTDVVNLTLYSLNNHSSLHLRPPEEEEGQTEDGEGSGSEAFYCCLPSRLASASANQSRCLLWFSNRTVLTTAKETLPWKRTMKGKPKVHPVCYDFSGQQLNGNFTL</sequence>
<dbReference type="Proteomes" id="UP000298787">
    <property type="component" value="Chromosome 3"/>
</dbReference>
<evidence type="ECO:0000313" key="3">
    <source>
        <dbReference type="EMBL" id="TKS68138.1"/>
    </source>
</evidence>
<evidence type="ECO:0000256" key="1">
    <source>
        <dbReference type="SAM" id="MobiDB-lite"/>
    </source>
</evidence>
<dbReference type="AlphaFoldDB" id="A0A4U5U338"/>
<proteinExistence type="predicted"/>
<accession>A0A4U5U338</accession>
<keyword evidence="2" id="KW-0732">Signal</keyword>
<feature type="region of interest" description="Disordered" evidence="1">
    <location>
        <begin position="34"/>
        <end position="79"/>
    </location>
</feature>
<organism evidence="3 4">
    <name type="scientific">Collichthys lucidus</name>
    <name type="common">Big head croaker</name>
    <name type="synonym">Sciaena lucida</name>
    <dbReference type="NCBI Taxonomy" id="240159"/>
    <lineage>
        <taxon>Eukaryota</taxon>
        <taxon>Metazoa</taxon>
        <taxon>Chordata</taxon>
        <taxon>Craniata</taxon>
        <taxon>Vertebrata</taxon>
        <taxon>Euteleostomi</taxon>
        <taxon>Actinopterygii</taxon>
        <taxon>Neopterygii</taxon>
        <taxon>Teleostei</taxon>
        <taxon>Neoteleostei</taxon>
        <taxon>Acanthomorphata</taxon>
        <taxon>Eupercaria</taxon>
        <taxon>Sciaenidae</taxon>
        <taxon>Collichthys</taxon>
    </lineage>
</organism>
<feature type="signal peptide" evidence="2">
    <location>
        <begin position="1"/>
        <end position="19"/>
    </location>
</feature>
<feature type="compositionally biased region" description="Basic and acidic residues" evidence="1">
    <location>
        <begin position="55"/>
        <end position="68"/>
    </location>
</feature>
<keyword evidence="4" id="KW-1185">Reference proteome</keyword>
<feature type="chain" id="PRO_5020230475" evidence="2">
    <location>
        <begin position="20"/>
        <end position="199"/>
    </location>
</feature>
<dbReference type="EMBL" id="CM014080">
    <property type="protein sequence ID" value="TKS68138.1"/>
    <property type="molecule type" value="Genomic_DNA"/>
</dbReference>
<gene>
    <name evidence="3" type="ORF">D9C73_002199</name>
</gene>
<reference evidence="3 4" key="1">
    <citation type="submission" date="2019-01" db="EMBL/GenBank/DDBJ databases">
        <title>Genome Assembly of Collichthys lucidus.</title>
        <authorList>
            <person name="Cai M."/>
            <person name="Xiao S."/>
        </authorList>
    </citation>
    <scope>NUCLEOTIDE SEQUENCE [LARGE SCALE GENOMIC DNA]</scope>
    <source>
        <strain evidence="3">JT15FE1705JMU</strain>
        <tissue evidence="3">Muscle</tissue>
    </source>
</reference>
<name>A0A4U5U338_COLLU</name>
<evidence type="ECO:0000256" key="2">
    <source>
        <dbReference type="SAM" id="SignalP"/>
    </source>
</evidence>